<protein>
    <submittedName>
        <fullName evidence="1">Uncharacterized protein</fullName>
    </submittedName>
</protein>
<dbReference type="AlphaFoldDB" id="A0A1G8PS08"/>
<evidence type="ECO:0000313" key="2">
    <source>
        <dbReference type="Proteomes" id="UP000198945"/>
    </source>
</evidence>
<dbReference type="Proteomes" id="UP000198945">
    <property type="component" value="Unassembled WGS sequence"/>
</dbReference>
<sequence length="427" mass="48504">MGLEIRHFQKTLSFNIKDTEETNTKVFDLQGHVVAFLGAKHINLEEGSYHITLNEGEEYESTIQRNFGVTAEWWYDLDGEKRVWSMGVQEKHFYPKDSFILKTVDGVPVRPNKVAFITGGFGPNFYAPIFGTTPAKIEIEFYYITESTTFTLPIETNIEDGKELILQTDKLTPVEAGKYELQLGSKGILEDAYLPYFIENDMYTARELDLIEQYNDTYSDSIDKFFYDIERVNQTPFLDELVGAYGYVPKEVDFNFDLPINNRIESIEEAVTFELEPISDKIRNSDDLFNMRFSKDGNFELMSNINLSNYQIPEYFPEENKFIRGSNIVANTEQGDFPPITNYYEEEAGTQFSLEGNGHTISNFKNHSQYSSNGVGLFGMNGAASGSYDCYIRNLNIENVDILGNDVIGSILSLSIPDTDDSGGVVI</sequence>
<dbReference type="Gene3D" id="2.160.20.110">
    <property type="match status" value="1"/>
</dbReference>
<dbReference type="RefSeq" id="WP_089716392.1">
    <property type="nucleotide sequence ID" value="NZ_FNEH01000021.1"/>
</dbReference>
<name>A0A1G8PS08_9FIRM</name>
<organism evidence="1 2">
    <name type="scientific">Halanaerobium congolense</name>
    <dbReference type="NCBI Taxonomy" id="54121"/>
    <lineage>
        <taxon>Bacteria</taxon>
        <taxon>Bacillati</taxon>
        <taxon>Bacillota</taxon>
        <taxon>Clostridia</taxon>
        <taxon>Halanaerobiales</taxon>
        <taxon>Halanaerobiaceae</taxon>
        <taxon>Halanaerobium</taxon>
    </lineage>
</organism>
<evidence type="ECO:0000313" key="1">
    <source>
        <dbReference type="EMBL" id="SDI95267.1"/>
    </source>
</evidence>
<reference evidence="1 2" key="1">
    <citation type="submission" date="2016-10" db="EMBL/GenBank/DDBJ databases">
        <authorList>
            <person name="de Groot N.N."/>
        </authorList>
    </citation>
    <scope>NUCLEOTIDE SEQUENCE [LARGE SCALE GENOMIC DNA]</scope>
    <source>
        <strain evidence="1 2">WG7</strain>
    </source>
</reference>
<dbReference type="EMBL" id="FNEH01000021">
    <property type="protein sequence ID" value="SDI95267.1"/>
    <property type="molecule type" value="Genomic_DNA"/>
</dbReference>
<accession>A0A1G8PS08</accession>
<proteinExistence type="predicted"/>
<gene>
    <name evidence="1" type="ORF">SAMN04515654_12111</name>
</gene>